<proteinExistence type="inferred from homology"/>
<evidence type="ECO:0000256" key="2">
    <source>
        <dbReference type="ARBA" id="ARBA00022676"/>
    </source>
</evidence>
<comment type="similarity">
    <text evidence="1">Belongs to the glycosyltransferase 2 family.</text>
</comment>
<dbReference type="Pfam" id="PF00535">
    <property type="entry name" value="Glycos_transf_2"/>
    <property type="match status" value="1"/>
</dbReference>
<evidence type="ECO:0000259" key="4">
    <source>
        <dbReference type="Pfam" id="PF00535"/>
    </source>
</evidence>
<evidence type="ECO:0000256" key="1">
    <source>
        <dbReference type="ARBA" id="ARBA00006739"/>
    </source>
</evidence>
<dbReference type="InterPro" id="IPR001173">
    <property type="entry name" value="Glyco_trans_2-like"/>
</dbReference>
<dbReference type="AlphaFoldDB" id="A0A3D8VGT5"/>
<reference evidence="5 6" key="1">
    <citation type="submission" date="2018-08" db="EMBL/GenBank/DDBJ databases">
        <title>Lysobacter soli KCTC 22011, whole genome shotgun sequence.</title>
        <authorList>
            <person name="Zhang X."/>
            <person name="Feng G."/>
            <person name="Zhu H."/>
        </authorList>
    </citation>
    <scope>NUCLEOTIDE SEQUENCE [LARGE SCALE GENOMIC DNA]</scope>
    <source>
        <strain evidence="5 6">KCTC 22011</strain>
    </source>
</reference>
<dbReference type="GO" id="GO:0016757">
    <property type="term" value="F:glycosyltransferase activity"/>
    <property type="evidence" value="ECO:0007669"/>
    <property type="project" value="UniProtKB-KW"/>
</dbReference>
<accession>A0A3D8VGT5</accession>
<keyword evidence="2" id="KW-0328">Glycosyltransferase</keyword>
<protein>
    <submittedName>
        <fullName evidence="5">Glycosyltransferase family 2 protein</fullName>
    </submittedName>
</protein>
<dbReference type="Proteomes" id="UP000256829">
    <property type="component" value="Unassembled WGS sequence"/>
</dbReference>
<dbReference type="EMBL" id="QTJR01000003">
    <property type="protein sequence ID" value="RDY68301.1"/>
    <property type="molecule type" value="Genomic_DNA"/>
</dbReference>
<evidence type="ECO:0000313" key="6">
    <source>
        <dbReference type="Proteomes" id="UP000256829"/>
    </source>
</evidence>
<dbReference type="InterPro" id="IPR029044">
    <property type="entry name" value="Nucleotide-diphossugar_trans"/>
</dbReference>
<evidence type="ECO:0000313" key="5">
    <source>
        <dbReference type="EMBL" id="RDY68301.1"/>
    </source>
</evidence>
<dbReference type="SUPFAM" id="SSF53448">
    <property type="entry name" value="Nucleotide-diphospho-sugar transferases"/>
    <property type="match status" value="1"/>
</dbReference>
<evidence type="ECO:0000256" key="3">
    <source>
        <dbReference type="ARBA" id="ARBA00022679"/>
    </source>
</evidence>
<dbReference type="PANTHER" id="PTHR43685">
    <property type="entry name" value="GLYCOSYLTRANSFERASE"/>
    <property type="match status" value="1"/>
</dbReference>
<dbReference type="CDD" id="cd00761">
    <property type="entry name" value="Glyco_tranf_GTA_type"/>
    <property type="match status" value="1"/>
</dbReference>
<feature type="domain" description="Glycosyltransferase 2-like" evidence="4">
    <location>
        <begin position="40"/>
        <end position="190"/>
    </location>
</feature>
<comment type="caution">
    <text evidence="5">The sequence shown here is derived from an EMBL/GenBank/DDBJ whole genome shotgun (WGS) entry which is preliminary data.</text>
</comment>
<name>A0A3D8VGT5_9GAMM</name>
<dbReference type="InterPro" id="IPR050834">
    <property type="entry name" value="Glycosyltransf_2"/>
</dbReference>
<dbReference type="Gene3D" id="3.90.550.10">
    <property type="entry name" value="Spore Coat Polysaccharide Biosynthesis Protein SpsA, Chain A"/>
    <property type="match status" value="1"/>
</dbReference>
<organism evidence="5 6">
    <name type="scientific">Lysobacter soli</name>
    <dbReference type="NCBI Taxonomy" id="453783"/>
    <lineage>
        <taxon>Bacteria</taxon>
        <taxon>Pseudomonadati</taxon>
        <taxon>Pseudomonadota</taxon>
        <taxon>Gammaproteobacteria</taxon>
        <taxon>Lysobacterales</taxon>
        <taxon>Lysobacteraceae</taxon>
        <taxon>Lysobacter</taxon>
    </lineage>
</organism>
<dbReference type="PANTHER" id="PTHR43685:SF5">
    <property type="entry name" value="GLYCOSYLTRANSFERASE EPSE-RELATED"/>
    <property type="match status" value="1"/>
</dbReference>
<keyword evidence="3 5" id="KW-0808">Transferase</keyword>
<keyword evidence="6" id="KW-1185">Reference proteome</keyword>
<sequence>MPQMIDAPRTAPIDHHDRRVAARNTPAPAPHASTAVAPISVVVPCFRCSRTIGDSIASVYAQTLRPAQVILVDDASPDDTVAALHAVAAQYPPGWVEVVELANNGGPSGARNAGWERATQPYVAFLDADDTWVPTKIELQMRALRADPEIALLAHRMLVRDRREPAPAPPREARTQIVPRRRLLLNNPFPTASVVLRRDLPFRFDENYRRVEDFLLWGQIGFSGYRCAKLDQVLAYWHKANYGAGGLSEDLKAMHRAGREVRRELLRQGLVSYPEHLFARSIGMVRKARQRMLLALRRATEGGATS</sequence>
<gene>
    <name evidence="5" type="ORF">DX912_06790</name>
</gene>